<protein>
    <recommendedName>
        <fullName evidence="7">Transcriptional repressor NrdR</fullName>
    </recommendedName>
</protein>
<keyword evidence="5 7" id="KW-0238">DNA-binding</keyword>
<dbReference type="PANTHER" id="PTHR30455">
    <property type="entry name" value="TRANSCRIPTIONAL REPRESSOR NRDR"/>
    <property type="match status" value="1"/>
</dbReference>
<dbReference type="Pfam" id="PF03477">
    <property type="entry name" value="ATP-cone"/>
    <property type="match status" value="1"/>
</dbReference>
<keyword evidence="2 7" id="KW-0547">Nucleotide-binding</keyword>
<evidence type="ECO:0000256" key="5">
    <source>
        <dbReference type="ARBA" id="ARBA00023125"/>
    </source>
</evidence>
<comment type="cofactor">
    <cofactor evidence="7">
        <name>Zn(2+)</name>
        <dbReference type="ChEBI" id="CHEBI:29105"/>
    </cofactor>
    <text evidence="7">Binds 1 zinc ion.</text>
</comment>
<comment type="function">
    <text evidence="7">Negatively regulates transcription of bacterial ribonucleotide reductase nrd genes and operons by binding to NrdR-boxes.</text>
</comment>
<evidence type="ECO:0000256" key="6">
    <source>
        <dbReference type="ARBA" id="ARBA00023163"/>
    </source>
</evidence>
<organism evidence="9 10">
    <name type="scientific">Haliovirga abyssi</name>
    <dbReference type="NCBI Taxonomy" id="2996794"/>
    <lineage>
        <taxon>Bacteria</taxon>
        <taxon>Fusobacteriati</taxon>
        <taxon>Fusobacteriota</taxon>
        <taxon>Fusobacteriia</taxon>
        <taxon>Fusobacteriales</taxon>
        <taxon>Haliovirgaceae</taxon>
        <taxon>Haliovirga</taxon>
    </lineage>
</organism>
<evidence type="ECO:0000256" key="4">
    <source>
        <dbReference type="ARBA" id="ARBA00023015"/>
    </source>
</evidence>
<dbReference type="EMBL" id="AP027059">
    <property type="protein sequence ID" value="BDU50492.1"/>
    <property type="molecule type" value="Genomic_DNA"/>
</dbReference>
<keyword evidence="7" id="KW-0862">Zinc</keyword>
<dbReference type="Pfam" id="PF22811">
    <property type="entry name" value="Zn_ribbon_NrdR"/>
    <property type="match status" value="1"/>
</dbReference>
<dbReference type="GO" id="GO:0045892">
    <property type="term" value="P:negative regulation of DNA-templated transcription"/>
    <property type="evidence" value="ECO:0007669"/>
    <property type="project" value="UniProtKB-UniRule"/>
</dbReference>
<dbReference type="NCBIfam" id="TIGR00244">
    <property type="entry name" value="transcriptional regulator NrdR"/>
    <property type="match status" value="1"/>
</dbReference>
<feature type="zinc finger region" evidence="7">
    <location>
        <begin position="3"/>
        <end position="34"/>
    </location>
</feature>
<dbReference type="PANTHER" id="PTHR30455:SF2">
    <property type="entry name" value="TRANSCRIPTIONAL REPRESSOR NRDR"/>
    <property type="match status" value="1"/>
</dbReference>
<keyword evidence="1 7" id="KW-0678">Repressor</keyword>
<keyword evidence="10" id="KW-1185">Reference proteome</keyword>
<evidence type="ECO:0000313" key="10">
    <source>
        <dbReference type="Proteomes" id="UP001321582"/>
    </source>
</evidence>
<dbReference type="KEGG" id="haby:HLVA_10610"/>
<evidence type="ECO:0000313" key="9">
    <source>
        <dbReference type="EMBL" id="BDU50492.1"/>
    </source>
</evidence>
<dbReference type="GO" id="GO:0003677">
    <property type="term" value="F:DNA binding"/>
    <property type="evidence" value="ECO:0007669"/>
    <property type="project" value="UniProtKB-KW"/>
</dbReference>
<feature type="domain" description="ATP-cone" evidence="8">
    <location>
        <begin position="49"/>
        <end position="139"/>
    </location>
</feature>
<evidence type="ECO:0000256" key="2">
    <source>
        <dbReference type="ARBA" id="ARBA00022741"/>
    </source>
</evidence>
<comment type="similarity">
    <text evidence="7">Belongs to the NrdR family.</text>
</comment>
<dbReference type="InterPro" id="IPR055173">
    <property type="entry name" value="NrdR-like_N"/>
</dbReference>
<dbReference type="InterPro" id="IPR005144">
    <property type="entry name" value="ATP-cone_dom"/>
</dbReference>
<evidence type="ECO:0000256" key="7">
    <source>
        <dbReference type="HAMAP-Rule" id="MF_00440"/>
    </source>
</evidence>
<keyword evidence="6 7" id="KW-0804">Transcription</keyword>
<proteinExistence type="inferred from homology"/>
<gene>
    <name evidence="7 9" type="primary">nrdR</name>
    <name evidence="9" type="ORF">HLVA_10610</name>
</gene>
<evidence type="ECO:0000259" key="8">
    <source>
        <dbReference type="PROSITE" id="PS51161"/>
    </source>
</evidence>
<sequence>MKCLYCNADNSKVIDSRIVSEGHAIRRRRECPKCGKRFTTYERVEEMVITVVKKNGTREDFDKNKVLRGLLRATEKRDISRDKLEELIIEIEKDIYNNLKGEIKSKKIGKLIMKNLRKLDEVAYVRFASVYNEFDSLENFIKEIDKIKKEG</sequence>
<keyword evidence="7" id="KW-0479">Metal-binding</keyword>
<evidence type="ECO:0000256" key="3">
    <source>
        <dbReference type="ARBA" id="ARBA00022840"/>
    </source>
</evidence>
<keyword evidence="7" id="KW-0863">Zinc-finger</keyword>
<name>A0AAU9DDS3_9FUSO</name>
<keyword evidence="3 7" id="KW-0067">ATP-binding</keyword>
<dbReference type="HAMAP" id="MF_00440">
    <property type="entry name" value="NrdR"/>
    <property type="match status" value="1"/>
</dbReference>
<dbReference type="GO" id="GO:0008270">
    <property type="term" value="F:zinc ion binding"/>
    <property type="evidence" value="ECO:0007669"/>
    <property type="project" value="UniProtKB-UniRule"/>
</dbReference>
<dbReference type="InterPro" id="IPR003796">
    <property type="entry name" value="RNR_NrdR-like"/>
</dbReference>
<dbReference type="AlphaFoldDB" id="A0AAU9DDS3"/>
<dbReference type="PROSITE" id="PS51161">
    <property type="entry name" value="ATP_CONE"/>
    <property type="match status" value="1"/>
</dbReference>
<dbReference type="GO" id="GO:0005524">
    <property type="term" value="F:ATP binding"/>
    <property type="evidence" value="ECO:0007669"/>
    <property type="project" value="UniProtKB-UniRule"/>
</dbReference>
<dbReference type="Proteomes" id="UP001321582">
    <property type="component" value="Chromosome"/>
</dbReference>
<dbReference type="RefSeq" id="WP_307905419.1">
    <property type="nucleotide sequence ID" value="NZ_AP027059.1"/>
</dbReference>
<accession>A0AAU9DDS3</accession>
<keyword evidence="4 7" id="KW-0805">Transcription regulation</keyword>
<reference evidence="9 10" key="1">
    <citation type="submission" date="2022-11" db="EMBL/GenBank/DDBJ databases">
        <title>Haliovirga abyssi gen. nov., sp. nov., a mesophilic fermentative bacterium isolated from the Iheya North hydrothermal field and the proposal of Haliovirgaceae fam. nov.</title>
        <authorList>
            <person name="Miyazaki U."/>
            <person name="Tame A."/>
            <person name="Miyazaki J."/>
            <person name="Takai K."/>
            <person name="Sawayama S."/>
            <person name="Kitajima M."/>
            <person name="Okamoto A."/>
            <person name="Nakagawa S."/>
        </authorList>
    </citation>
    <scope>NUCLEOTIDE SEQUENCE [LARGE SCALE GENOMIC DNA]</scope>
    <source>
        <strain evidence="9 10">IC12</strain>
    </source>
</reference>
<evidence type="ECO:0000256" key="1">
    <source>
        <dbReference type="ARBA" id="ARBA00022491"/>
    </source>
</evidence>